<dbReference type="InterPro" id="IPR052155">
    <property type="entry name" value="Biofilm_reg_signaling"/>
</dbReference>
<dbReference type="RefSeq" id="WP_138986134.1">
    <property type="nucleotide sequence ID" value="NZ_CP043869.1"/>
</dbReference>
<feature type="domain" description="PAS" evidence="2">
    <location>
        <begin position="134"/>
        <end position="204"/>
    </location>
</feature>
<evidence type="ECO:0000259" key="4">
    <source>
        <dbReference type="PROSITE" id="PS50887"/>
    </source>
</evidence>
<dbReference type="KEGG" id="ncu:F0U83_01210"/>
<dbReference type="PROSITE" id="PS50887">
    <property type="entry name" value="GGDEF"/>
    <property type="match status" value="1"/>
</dbReference>
<protein>
    <submittedName>
        <fullName evidence="5">Diguanylate cyclase</fullName>
    </submittedName>
</protein>
<gene>
    <name evidence="5" type="ORF">F0U83_01210</name>
</gene>
<dbReference type="InterPro" id="IPR043128">
    <property type="entry name" value="Rev_trsase/Diguanyl_cyclase"/>
</dbReference>
<dbReference type="FunFam" id="3.30.70.270:FF:000001">
    <property type="entry name" value="Diguanylate cyclase domain protein"/>
    <property type="match status" value="1"/>
</dbReference>
<evidence type="ECO:0000259" key="3">
    <source>
        <dbReference type="PROSITE" id="PS50113"/>
    </source>
</evidence>
<evidence type="ECO:0000313" key="6">
    <source>
        <dbReference type="Proteomes" id="UP000324760"/>
    </source>
</evidence>
<dbReference type="InterPro" id="IPR000160">
    <property type="entry name" value="GGDEF_dom"/>
</dbReference>
<dbReference type="PROSITE" id="PS50112">
    <property type="entry name" value="PAS"/>
    <property type="match status" value="1"/>
</dbReference>
<dbReference type="OrthoDB" id="9812260at2"/>
<dbReference type="CDD" id="cd00130">
    <property type="entry name" value="PAS"/>
    <property type="match status" value="2"/>
</dbReference>
<dbReference type="PANTHER" id="PTHR44757">
    <property type="entry name" value="DIGUANYLATE CYCLASE DGCP"/>
    <property type="match status" value="1"/>
</dbReference>
<evidence type="ECO:0000313" key="5">
    <source>
        <dbReference type="EMBL" id="QEQ95430.1"/>
    </source>
</evidence>
<name>A0A5P1R6W0_9GAMM</name>
<accession>A0A5P1R6W0</accession>
<keyword evidence="6" id="KW-1185">Reference proteome</keyword>
<dbReference type="Pfam" id="PF08448">
    <property type="entry name" value="PAS_4"/>
    <property type="match status" value="2"/>
</dbReference>
<proteinExistence type="predicted"/>
<dbReference type="Gene3D" id="3.30.70.270">
    <property type="match status" value="1"/>
</dbReference>
<dbReference type="InterPro" id="IPR035965">
    <property type="entry name" value="PAS-like_dom_sf"/>
</dbReference>
<reference evidence="5 6" key="1">
    <citation type="journal article" date="2019" name="Biochem. Eng. J.">
        <title>Metabolic engineering of the marine bacteria Neptunomonas concharum for the production of acetoin and meso-2,3-butanediol from acetate.</title>
        <authorList>
            <person name="Li W."/>
            <person name="Pu N."/>
            <person name="Liu C.-X."/>
            <person name="Yuan Q.-P."/>
            <person name="Li Z.-J."/>
        </authorList>
    </citation>
    <scope>NUCLEOTIDE SEQUENCE [LARGE SCALE GENOMIC DNA]</scope>
    <source>
        <strain evidence="5 6">JCM17730</strain>
    </source>
</reference>
<dbReference type="InterPro" id="IPR013656">
    <property type="entry name" value="PAS_4"/>
</dbReference>
<dbReference type="AlphaFoldDB" id="A0A5P1R6W0"/>
<dbReference type="SMART" id="SM00091">
    <property type="entry name" value="PAS"/>
    <property type="match status" value="3"/>
</dbReference>
<dbReference type="CDD" id="cd01949">
    <property type="entry name" value="GGDEF"/>
    <property type="match status" value="1"/>
</dbReference>
<dbReference type="EMBL" id="CP043869">
    <property type="protein sequence ID" value="QEQ95430.1"/>
    <property type="molecule type" value="Genomic_DNA"/>
</dbReference>
<dbReference type="GO" id="GO:0003824">
    <property type="term" value="F:catalytic activity"/>
    <property type="evidence" value="ECO:0007669"/>
    <property type="project" value="UniProtKB-ARBA"/>
</dbReference>
<organism evidence="5 6">
    <name type="scientific">Neptunomonas concharum</name>
    <dbReference type="NCBI Taxonomy" id="1031538"/>
    <lineage>
        <taxon>Bacteria</taxon>
        <taxon>Pseudomonadati</taxon>
        <taxon>Pseudomonadota</taxon>
        <taxon>Gammaproteobacteria</taxon>
        <taxon>Oceanospirillales</taxon>
        <taxon>Oceanospirillaceae</taxon>
        <taxon>Neptunomonas</taxon>
    </lineage>
</organism>
<dbReference type="NCBIfam" id="TIGR00229">
    <property type="entry name" value="sensory_box"/>
    <property type="match status" value="2"/>
</dbReference>
<dbReference type="InterPro" id="IPR000700">
    <property type="entry name" value="PAS-assoc_C"/>
</dbReference>
<dbReference type="SUPFAM" id="SSF55785">
    <property type="entry name" value="PYP-like sensor domain (PAS domain)"/>
    <property type="match status" value="3"/>
</dbReference>
<dbReference type="Proteomes" id="UP000324760">
    <property type="component" value="Chromosome"/>
</dbReference>
<dbReference type="PROSITE" id="PS50113">
    <property type="entry name" value="PAC"/>
    <property type="match status" value="1"/>
</dbReference>
<feature type="domain" description="GGDEF" evidence="4">
    <location>
        <begin position="405"/>
        <end position="537"/>
    </location>
</feature>
<dbReference type="SUPFAM" id="SSF55073">
    <property type="entry name" value="Nucleotide cyclase"/>
    <property type="match status" value="1"/>
</dbReference>
<dbReference type="Pfam" id="PF13426">
    <property type="entry name" value="PAS_9"/>
    <property type="match status" value="1"/>
</dbReference>
<dbReference type="InterPro" id="IPR029787">
    <property type="entry name" value="Nucleotide_cyclase"/>
</dbReference>
<feature type="domain" description="PAC" evidence="3">
    <location>
        <begin position="206"/>
        <end position="259"/>
    </location>
</feature>
<dbReference type="InterPro" id="IPR000014">
    <property type="entry name" value="PAS"/>
</dbReference>
<dbReference type="Pfam" id="PF00990">
    <property type="entry name" value="GGDEF"/>
    <property type="match status" value="1"/>
</dbReference>
<dbReference type="Gene3D" id="3.30.450.20">
    <property type="entry name" value="PAS domain"/>
    <property type="match status" value="3"/>
</dbReference>
<dbReference type="SMART" id="SM00267">
    <property type="entry name" value="GGDEF"/>
    <property type="match status" value="1"/>
</dbReference>
<comment type="cofactor">
    <cofactor evidence="1">
        <name>Mg(2+)</name>
        <dbReference type="ChEBI" id="CHEBI:18420"/>
    </cofactor>
</comment>
<sequence>MTKPILTPQQTELAILEALEDLVSIVDNKYRYRAVSHGYTRFFGLPARSIVGKTVAELHGTERFEQHIKPDLDRCLAGEEVKLSFWGQNHLGEPRFIDSRHTLYTGSLVETTGVAVVARDVTDLIEAQNALEKERYLLTLMADALPDFIFVKSLNGVYQHCNKSFEAFLESNTEAIIGKTDAELMSKRSANYIKERDQEVIQSKKRKRKDEWVTYNDGSRRLIDMLKIPILNQQNEVEGLIGIGHDVTRERETERKLQLAALVFETTSDYCFILSSKGVIVSANSAAKSEFSTLNDTQNISIHDLLHCLSPACDLATILSTQLSWQGELLSHSHVPYLATLNAVLDGDEVPEKFVLTLRDNSEHKALEKELTSKAYNDSLTGLPNRLLLHTKLETAIIRAERQRRQIAVLFIDLDGFKPVNDKYGHFEGDKILVDVAQRLREHLRQCDTVARLGGDEFVALLDISLPVHAGKVANKLLASLDKSFTIENNQISISACIGISLFPGDASCADELLQHADSAMYRAKSQGSRQISFYCEL</sequence>
<dbReference type="NCBIfam" id="TIGR00254">
    <property type="entry name" value="GGDEF"/>
    <property type="match status" value="1"/>
</dbReference>
<evidence type="ECO:0000256" key="1">
    <source>
        <dbReference type="ARBA" id="ARBA00001946"/>
    </source>
</evidence>
<evidence type="ECO:0000259" key="2">
    <source>
        <dbReference type="PROSITE" id="PS50112"/>
    </source>
</evidence>
<dbReference type="PANTHER" id="PTHR44757:SF2">
    <property type="entry name" value="BIOFILM ARCHITECTURE MAINTENANCE PROTEIN MBAA"/>
    <property type="match status" value="1"/>
</dbReference>